<dbReference type="EMBL" id="NCSJ02000012">
    <property type="protein sequence ID" value="RFU35107.1"/>
    <property type="molecule type" value="Genomic_DNA"/>
</dbReference>
<evidence type="ECO:0008006" key="4">
    <source>
        <dbReference type="Google" id="ProtNLM"/>
    </source>
</evidence>
<dbReference type="SUPFAM" id="SSF54637">
    <property type="entry name" value="Thioesterase/thiol ester dehydrase-isomerase"/>
    <property type="match status" value="1"/>
</dbReference>
<feature type="non-terminal residue" evidence="2">
    <location>
        <position position="332"/>
    </location>
</feature>
<dbReference type="PANTHER" id="PTHR28152:SF2">
    <property type="entry name" value="N-TERMINAL OF MAOC-LIKE DEHYDRATASE DOMAIN-CONTAINING PROTEIN"/>
    <property type="match status" value="1"/>
</dbReference>
<dbReference type="Gene3D" id="3.10.129.10">
    <property type="entry name" value="Hotdog Thioesterase"/>
    <property type="match status" value="1"/>
</dbReference>
<dbReference type="PANTHER" id="PTHR28152">
    <property type="entry name" value="HYDROXYACYL-THIOESTER DEHYDRATASE TYPE 2, MITOCHONDRIAL"/>
    <property type="match status" value="1"/>
</dbReference>
<dbReference type="InterPro" id="IPR029069">
    <property type="entry name" value="HotDog_dom_sf"/>
</dbReference>
<dbReference type="AlphaFoldDB" id="A0A3E2HP35"/>
<sequence length="332" mass="37278">MSRLLRRLYTTSSSPSSPSATAITSQFLITTQSLPPHTHTQLLDSNQLQRLSATLSRTQLSSSPPPQNTPLPPTWHLAYFTPSQLEQDLGHDGTDTSFNPPRPFTRRMWAGGELEWVRTPDGKINPLRIGQEVTETTELVSAVGKKSRAGEEMVVVGVKKTFENEHGASVIDRRNWIFRPEIIVDDSKSSTVIAPLKPSQEVPLPEGRYTKDLIQTPVTLFRFSALTFNGHRIHYDREWCRRVEGHREIVVHGPLNLVCMVDFWRDVVAGGQKDGVEGMVFPRKISYRATSPIYAGEKYRIVMNEEDLDGGTDVKIVDAYGNVGMVGRIERL</sequence>
<evidence type="ECO:0000256" key="1">
    <source>
        <dbReference type="SAM" id="MobiDB-lite"/>
    </source>
</evidence>
<reference evidence="2 3" key="1">
    <citation type="submission" date="2018-05" db="EMBL/GenBank/DDBJ databases">
        <title>Draft genome sequence of Scytalidium lignicola DSM 105466, a ubiquitous saprotrophic fungus.</title>
        <authorList>
            <person name="Buettner E."/>
            <person name="Gebauer A.M."/>
            <person name="Hofrichter M."/>
            <person name="Liers C."/>
            <person name="Kellner H."/>
        </authorList>
    </citation>
    <scope>NUCLEOTIDE SEQUENCE [LARGE SCALE GENOMIC DNA]</scope>
    <source>
        <strain evidence="2 3">DSM 105466</strain>
    </source>
</reference>
<dbReference type="InterPro" id="IPR052741">
    <property type="entry name" value="Mitochondrial_HTD2"/>
</dbReference>
<dbReference type="GO" id="GO:0019171">
    <property type="term" value="F:(3R)-hydroxyacyl-[acyl-carrier-protein] dehydratase activity"/>
    <property type="evidence" value="ECO:0007669"/>
    <property type="project" value="TreeGrafter"/>
</dbReference>
<organism evidence="2 3">
    <name type="scientific">Scytalidium lignicola</name>
    <name type="common">Hyphomycete</name>
    <dbReference type="NCBI Taxonomy" id="5539"/>
    <lineage>
        <taxon>Eukaryota</taxon>
        <taxon>Fungi</taxon>
        <taxon>Dikarya</taxon>
        <taxon>Ascomycota</taxon>
        <taxon>Pezizomycotina</taxon>
        <taxon>Leotiomycetes</taxon>
        <taxon>Leotiomycetes incertae sedis</taxon>
        <taxon>Scytalidium</taxon>
    </lineage>
</organism>
<feature type="compositionally biased region" description="Low complexity" evidence="1">
    <location>
        <begin position="10"/>
        <end position="20"/>
    </location>
</feature>
<dbReference type="STRING" id="5539.A0A3E2HP35"/>
<proteinExistence type="predicted"/>
<dbReference type="GO" id="GO:0005739">
    <property type="term" value="C:mitochondrion"/>
    <property type="evidence" value="ECO:0007669"/>
    <property type="project" value="TreeGrafter"/>
</dbReference>
<gene>
    <name evidence="2" type="ORF">B7463_g1263</name>
</gene>
<dbReference type="Proteomes" id="UP000258309">
    <property type="component" value="Unassembled WGS sequence"/>
</dbReference>
<dbReference type="FunFam" id="3.10.129.10:FF:000103">
    <property type="entry name" value="WGS project CABT00000000 data, contig 2.1"/>
    <property type="match status" value="1"/>
</dbReference>
<protein>
    <recommendedName>
        <fullName evidence="4">N-terminal of MaoC-like dehydratase domain-containing protein</fullName>
    </recommendedName>
</protein>
<evidence type="ECO:0000313" key="3">
    <source>
        <dbReference type="Proteomes" id="UP000258309"/>
    </source>
</evidence>
<dbReference type="OMA" id="IHYDRRY"/>
<keyword evidence="3" id="KW-1185">Reference proteome</keyword>
<dbReference type="OrthoDB" id="3257538at2759"/>
<name>A0A3E2HP35_SCYLI</name>
<accession>A0A3E2HP35</accession>
<feature type="region of interest" description="Disordered" evidence="1">
    <location>
        <begin position="1"/>
        <end position="20"/>
    </location>
</feature>
<evidence type="ECO:0000313" key="2">
    <source>
        <dbReference type="EMBL" id="RFU35107.1"/>
    </source>
</evidence>
<feature type="non-terminal residue" evidence="2">
    <location>
        <position position="1"/>
    </location>
</feature>
<comment type="caution">
    <text evidence="2">The sequence shown here is derived from an EMBL/GenBank/DDBJ whole genome shotgun (WGS) entry which is preliminary data.</text>
</comment>